<proteinExistence type="predicted"/>
<dbReference type="SUPFAM" id="SSF55785">
    <property type="entry name" value="PYP-like sensor domain (PAS domain)"/>
    <property type="match status" value="2"/>
</dbReference>
<dbReference type="Pfam" id="PF00072">
    <property type="entry name" value="Response_reg"/>
    <property type="match status" value="1"/>
</dbReference>
<dbReference type="InterPro" id="IPR036890">
    <property type="entry name" value="HATPase_C_sf"/>
</dbReference>
<dbReference type="EMBL" id="KN847528">
    <property type="protein sequence ID" value="KIV87945.1"/>
    <property type="molecule type" value="Genomic_DNA"/>
</dbReference>
<feature type="domain" description="PAS" evidence="6">
    <location>
        <begin position="183"/>
        <end position="256"/>
    </location>
</feature>
<dbReference type="HOGENOM" id="CLU_000445_114_15_1"/>
<dbReference type="InterPro" id="IPR013656">
    <property type="entry name" value="PAS_4"/>
</dbReference>
<name>A0A0D1WGQ5_EXOME</name>
<dbReference type="Gene3D" id="3.30.565.10">
    <property type="entry name" value="Histidine kinase-like ATPase, C-terminal domain"/>
    <property type="match status" value="1"/>
</dbReference>
<dbReference type="InterPro" id="IPR035965">
    <property type="entry name" value="PAS-like_dom_sf"/>
</dbReference>
<dbReference type="Gene3D" id="3.30.450.20">
    <property type="entry name" value="PAS domain"/>
    <property type="match status" value="2"/>
</dbReference>
<evidence type="ECO:0000259" key="6">
    <source>
        <dbReference type="PROSITE" id="PS50112"/>
    </source>
</evidence>
<evidence type="ECO:0000256" key="2">
    <source>
        <dbReference type="ARBA" id="ARBA00023012"/>
    </source>
</evidence>
<dbReference type="VEuPathDB" id="FungiDB:PV10_09223"/>
<evidence type="ECO:0008006" key="10">
    <source>
        <dbReference type="Google" id="ProtNLM"/>
    </source>
</evidence>
<dbReference type="CDD" id="cd16922">
    <property type="entry name" value="HATPase_EvgS-ArcB-TorS-like"/>
    <property type="match status" value="1"/>
</dbReference>
<protein>
    <recommendedName>
        <fullName evidence="10">Two-component system protein A</fullName>
    </recommendedName>
</protein>
<dbReference type="SMART" id="SM00448">
    <property type="entry name" value="REC"/>
    <property type="match status" value="1"/>
</dbReference>
<dbReference type="InterPro" id="IPR036097">
    <property type="entry name" value="HisK_dim/P_sf"/>
</dbReference>
<gene>
    <name evidence="8" type="ORF">PV10_09223</name>
</gene>
<keyword evidence="1 3" id="KW-0597">Phosphoprotein</keyword>
<dbReference type="AlphaFoldDB" id="A0A0D1WGQ5"/>
<dbReference type="CDD" id="cd00082">
    <property type="entry name" value="HisKA"/>
    <property type="match status" value="1"/>
</dbReference>
<dbReference type="Proteomes" id="UP000054302">
    <property type="component" value="Unassembled WGS sequence"/>
</dbReference>
<dbReference type="InterPro" id="IPR004358">
    <property type="entry name" value="Sig_transdc_His_kin-like_C"/>
</dbReference>
<accession>A0A0D1WGQ5</accession>
<dbReference type="SUPFAM" id="SSF47384">
    <property type="entry name" value="Homodimeric domain of signal transducing histidine kinase"/>
    <property type="match status" value="1"/>
</dbReference>
<keyword evidence="2" id="KW-0902">Two-component regulatory system</keyword>
<dbReference type="CDD" id="cd00130">
    <property type="entry name" value="PAS"/>
    <property type="match status" value="2"/>
</dbReference>
<dbReference type="OrthoDB" id="60033at2759"/>
<dbReference type="InterPro" id="IPR000014">
    <property type="entry name" value="PAS"/>
</dbReference>
<feature type="domain" description="Histidine kinase" evidence="4">
    <location>
        <begin position="324"/>
        <end position="545"/>
    </location>
</feature>
<reference evidence="8 9" key="1">
    <citation type="submission" date="2015-01" db="EMBL/GenBank/DDBJ databases">
        <title>The Genome Sequence of Exophiala mesophila CBS40295.</title>
        <authorList>
            <consortium name="The Broad Institute Genomics Platform"/>
            <person name="Cuomo C."/>
            <person name="de Hoog S."/>
            <person name="Gorbushina A."/>
            <person name="Stielow B."/>
            <person name="Teixiera M."/>
            <person name="Abouelleil A."/>
            <person name="Chapman S.B."/>
            <person name="Priest M."/>
            <person name="Young S.K."/>
            <person name="Wortman J."/>
            <person name="Nusbaum C."/>
            <person name="Birren B."/>
        </authorList>
    </citation>
    <scope>NUCLEOTIDE SEQUENCE [LARGE SCALE GENOMIC DNA]</scope>
    <source>
        <strain evidence="8 9">CBS 40295</strain>
    </source>
</reference>
<feature type="modified residue" description="4-aspartylphosphate" evidence="3">
    <location>
        <position position="624"/>
    </location>
</feature>
<keyword evidence="9" id="KW-1185">Reference proteome</keyword>
<organism evidence="8 9">
    <name type="scientific">Exophiala mesophila</name>
    <name type="common">Black yeast-like fungus</name>
    <dbReference type="NCBI Taxonomy" id="212818"/>
    <lineage>
        <taxon>Eukaryota</taxon>
        <taxon>Fungi</taxon>
        <taxon>Dikarya</taxon>
        <taxon>Ascomycota</taxon>
        <taxon>Pezizomycotina</taxon>
        <taxon>Eurotiomycetes</taxon>
        <taxon>Chaetothyriomycetidae</taxon>
        <taxon>Chaetothyriales</taxon>
        <taxon>Herpotrichiellaceae</taxon>
        <taxon>Exophiala</taxon>
    </lineage>
</organism>
<dbReference type="InterPro" id="IPR003661">
    <property type="entry name" value="HisK_dim/P_dom"/>
</dbReference>
<evidence type="ECO:0000256" key="1">
    <source>
        <dbReference type="ARBA" id="ARBA00022553"/>
    </source>
</evidence>
<dbReference type="SUPFAM" id="SSF55874">
    <property type="entry name" value="ATPase domain of HSP90 chaperone/DNA topoisomerase II/histidine kinase"/>
    <property type="match status" value="1"/>
</dbReference>
<dbReference type="SMART" id="SM00388">
    <property type="entry name" value="HisKA"/>
    <property type="match status" value="1"/>
</dbReference>
<dbReference type="InterPro" id="IPR005467">
    <property type="entry name" value="His_kinase_dom"/>
</dbReference>
<evidence type="ECO:0000313" key="8">
    <source>
        <dbReference type="EMBL" id="KIV87945.1"/>
    </source>
</evidence>
<dbReference type="RefSeq" id="XP_016219519.1">
    <property type="nucleotide sequence ID" value="XM_016374353.1"/>
</dbReference>
<dbReference type="GeneID" id="27327068"/>
<evidence type="ECO:0000259" key="7">
    <source>
        <dbReference type="PROSITE" id="PS50113"/>
    </source>
</evidence>
<evidence type="ECO:0000313" key="9">
    <source>
        <dbReference type="Proteomes" id="UP000054302"/>
    </source>
</evidence>
<dbReference type="GO" id="GO:0000155">
    <property type="term" value="F:phosphorelay sensor kinase activity"/>
    <property type="evidence" value="ECO:0007669"/>
    <property type="project" value="InterPro"/>
</dbReference>
<dbReference type="Gene3D" id="3.40.50.2300">
    <property type="match status" value="1"/>
</dbReference>
<dbReference type="CDD" id="cd17546">
    <property type="entry name" value="REC_hyHK_CKI1_RcsC-like"/>
    <property type="match status" value="1"/>
</dbReference>
<dbReference type="Pfam" id="PF00512">
    <property type="entry name" value="HisKA"/>
    <property type="match status" value="1"/>
</dbReference>
<dbReference type="PANTHER" id="PTHR45339:SF1">
    <property type="entry name" value="HYBRID SIGNAL TRANSDUCTION HISTIDINE KINASE J"/>
    <property type="match status" value="1"/>
</dbReference>
<dbReference type="PROSITE" id="PS50110">
    <property type="entry name" value="RESPONSE_REGULATORY"/>
    <property type="match status" value="1"/>
</dbReference>
<dbReference type="Gene3D" id="1.10.287.130">
    <property type="match status" value="1"/>
</dbReference>
<dbReference type="OMA" id="VGFHANP"/>
<dbReference type="PANTHER" id="PTHR45339">
    <property type="entry name" value="HYBRID SIGNAL TRANSDUCTION HISTIDINE KINASE J"/>
    <property type="match status" value="1"/>
</dbReference>
<dbReference type="Pfam" id="PF08448">
    <property type="entry name" value="PAS_4"/>
    <property type="match status" value="1"/>
</dbReference>
<dbReference type="PROSITE" id="PS50109">
    <property type="entry name" value="HIS_KIN"/>
    <property type="match status" value="1"/>
</dbReference>
<dbReference type="InterPro" id="IPR011006">
    <property type="entry name" value="CheY-like_superfamily"/>
</dbReference>
<dbReference type="SUPFAM" id="SSF52172">
    <property type="entry name" value="CheY-like"/>
    <property type="match status" value="1"/>
</dbReference>
<evidence type="ECO:0000259" key="5">
    <source>
        <dbReference type="PROSITE" id="PS50110"/>
    </source>
</evidence>
<dbReference type="SMART" id="SM00091">
    <property type="entry name" value="PAS"/>
    <property type="match status" value="2"/>
</dbReference>
<dbReference type="PRINTS" id="PR00344">
    <property type="entry name" value="BCTRLSENSOR"/>
</dbReference>
<dbReference type="PROSITE" id="PS50113">
    <property type="entry name" value="PAC"/>
    <property type="match status" value="1"/>
</dbReference>
<dbReference type="NCBIfam" id="TIGR00229">
    <property type="entry name" value="sensory_box"/>
    <property type="match status" value="1"/>
</dbReference>
<dbReference type="InterPro" id="IPR003594">
    <property type="entry name" value="HATPase_dom"/>
</dbReference>
<dbReference type="Pfam" id="PF02518">
    <property type="entry name" value="HATPase_c"/>
    <property type="match status" value="1"/>
</dbReference>
<feature type="domain" description="PAC" evidence="7">
    <location>
        <begin position="258"/>
        <end position="309"/>
    </location>
</feature>
<dbReference type="PROSITE" id="PS50112">
    <property type="entry name" value="PAS"/>
    <property type="match status" value="1"/>
</dbReference>
<dbReference type="SMART" id="SM00387">
    <property type="entry name" value="HATPase_c"/>
    <property type="match status" value="1"/>
</dbReference>
<sequence length="690" mass="76107">MNPLKRPALDEPDVAGTRSGHAFFQNSDAKSSFPSSRLSPPLSIASTCSCSRLHPIAHVFSLFPNPVVVLDKDNCVVQTSKSYPLLFGTPPRHIQGHNFFDVVRGSIVTENLALVAHTIHVAAQSHSEQRTEPLQPGQSSAWWRLRALPICNEHDELLYVIIEGQDATHEVEQAISRQAKPAASETYRNLVSNIRDYAIFMLDPKGHVSTWNTGASILKQYSRDEILGKHFSTFYTQPDRISKKPDKELELALRDGKVEDEGWRVKKDGSRFWANVIIAPVYREGVLQGFSKVTRDLTERKAGEARLIAAYEESSKLKSDFLANMSHEIRTPMHGMLTALGLLIDTGLTEPQRELANIIDESGGILLQVINDILDYSKLASGAFSITKEAMNVAEIVAAVQRCCKVGSDHGPSFEIAIDSRVPSVVQSDPLRYRQILQNLVSNAVKFTEHGYIRLAVAVSHEDDESYCLRTEVTDTGIGVPSDSENFLFTPFTQLDKFSTKRYKGTGLGLSICKSLAELMGGSIGYRQNSDGPGSTFFFTANVHKLDSIPNKTATSVPVPDVDIRELAQNKQLLLVEDNVINQTVMVRLLNGFGFARVDVAADGAEGLKLIKQKPLTYSIVLMDISMPVMDGVTATQQIRASGSQVPIIAMTANALKGDEEAYLAKGMNGYVAKPVDQRLLLQTLIRWLR</sequence>
<evidence type="ECO:0000259" key="4">
    <source>
        <dbReference type="PROSITE" id="PS50109"/>
    </source>
</evidence>
<dbReference type="Pfam" id="PF13426">
    <property type="entry name" value="PAS_9"/>
    <property type="match status" value="1"/>
</dbReference>
<evidence type="ECO:0000256" key="3">
    <source>
        <dbReference type="PROSITE-ProRule" id="PRU00169"/>
    </source>
</evidence>
<dbReference type="STRING" id="212818.A0A0D1WGQ5"/>
<feature type="domain" description="Response regulatory" evidence="5">
    <location>
        <begin position="572"/>
        <end position="689"/>
    </location>
</feature>
<dbReference type="FunFam" id="3.30.565.10:FF:000010">
    <property type="entry name" value="Sensor histidine kinase RcsC"/>
    <property type="match status" value="1"/>
</dbReference>
<dbReference type="InterPro" id="IPR001789">
    <property type="entry name" value="Sig_transdc_resp-reg_receiver"/>
</dbReference>
<dbReference type="InterPro" id="IPR000700">
    <property type="entry name" value="PAS-assoc_C"/>
</dbReference>